<evidence type="ECO:0000313" key="2">
    <source>
        <dbReference type="EMBL" id="GBG14587.1"/>
    </source>
</evidence>
<protein>
    <submittedName>
        <fullName evidence="2">Uncharacterized protein</fullName>
    </submittedName>
</protein>
<evidence type="ECO:0000313" key="3">
    <source>
        <dbReference type="Proteomes" id="UP000245081"/>
    </source>
</evidence>
<dbReference type="AlphaFoldDB" id="A0A2R5F8R0"/>
<dbReference type="EMBL" id="BDOQ01000008">
    <property type="protein sequence ID" value="GBG14587.1"/>
    <property type="molecule type" value="Genomic_DNA"/>
</dbReference>
<accession>A0A2R5F8R0</accession>
<organism evidence="2 3">
    <name type="scientific">Novimethylophilus kurashikiensis</name>
    <dbReference type="NCBI Taxonomy" id="1825523"/>
    <lineage>
        <taxon>Bacteria</taxon>
        <taxon>Pseudomonadati</taxon>
        <taxon>Pseudomonadota</taxon>
        <taxon>Betaproteobacteria</taxon>
        <taxon>Nitrosomonadales</taxon>
        <taxon>Methylophilaceae</taxon>
        <taxon>Novimethylophilus</taxon>
    </lineage>
</organism>
<dbReference type="Proteomes" id="UP000245081">
    <property type="component" value="Unassembled WGS sequence"/>
</dbReference>
<evidence type="ECO:0000256" key="1">
    <source>
        <dbReference type="SAM" id="MobiDB-lite"/>
    </source>
</evidence>
<sequence>MYAGPHLSDFEASLSFACAVVFMGAYVQDAISIKAPIGEEVHPEFRYLARLDACTPLPLQRSHAGEHAQGLTCFCSKPSSERRKGDTTQTRTSVKPYR</sequence>
<proteinExistence type="predicted"/>
<comment type="caution">
    <text evidence="2">The sequence shown here is derived from an EMBL/GenBank/DDBJ whole genome shotgun (WGS) entry which is preliminary data.</text>
</comment>
<feature type="compositionally biased region" description="Polar residues" evidence="1">
    <location>
        <begin position="87"/>
        <end position="98"/>
    </location>
</feature>
<name>A0A2R5F8R0_9PROT</name>
<reference evidence="2 3" key="1">
    <citation type="journal article" date="2018" name="Environ. Microbiol.">
        <title>Isolation and genomic characterization of Novimethylophilus kurashikiensis gen. nov. sp. nov., a new lanthanide-dependent methylotrophic species of Methylophilaceae.</title>
        <authorList>
            <person name="Lv H."/>
            <person name="Sahin N."/>
            <person name="Tani A."/>
        </authorList>
    </citation>
    <scope>NUCLEOTIDE SEQUENCE [LARGE SCALE GENOMIC DNA]</scope>
    <source>
        <strain evidence="2 3">La2-4</strain>
    </source>
</reference>
<feature type="region of interest" description="Disordered" evidence="1">
    <location>
        <begin position="76"/>
        <end position="98"/>
    </location>
</feature>
<keyword evidence="3" id="KW-1185">Reference proteome</keyword>
<gene>
    <name evidence="2" type="ORF">NMK_2186</name>
</gene>